<reference evidence="1 2" key="2">
    <citation type="journal article" date="2022" name="Mol. Ecol. Resour.">
        <title>The genomes of chicory, endive, great burdock and yacon provide insights into Asteraceae paleo-polyploidization history and plant inulin production.</title>
        <authorList>
            <person name="Fan W."/>
            <person name="Wang S."/>
            <person name="Wang H."/>
            <person name="Wang A."/>
            <person name="Jiang F."/>
            <person name="Liu H."/>
            <person name="Zhao H."/>
            <person name="Xu D."/>
            <person name="Zhang Y."/>
        </authorList>
    </citation>
    <scope>NUCLEOTIDE SEQUENCE [LARGE SCALE GENOMIC DNA]</scope>
    <source>
        <strain evidence="2">cv. Yunnan</strain>
        <tissue evidence="1">Leaves</tissue>
    </source>
</reference>
<accession>A0ACB9HLG3</accession>
<organism evidence="1 2">
    <name type="scientific">Smallanthus sonchifolius</name>
    <dbReference type="NCBI Taxonomy" id="185202"/>
    <lineage>
        <taxon>Eukaryota</taxon>
        <taxon>Viridiplantae</taxon>
        <taxon>Streptophyta</taxon>
        <taxon>Embryophyta</taxon>
        <taxon>Tracheophyta</taxon>
        <taxon>Spermatophyta</taxon>
        <taxon>Magnoliopsida</taxon>
        <taxon>eudicotyledons</taxon>
        <taxon>Gunneridae</taxon>
        <taxon>Pentapetalae</taxon>
        <taxon>asterids</taxon>
        <taxon>campanulids</taxon>
        <taxon>Asterales</taxon>
        <taxon>Asteraceae</taxon>
        <taxon>Asteroideae</taxon>
        <taxon>Heliantheae alliance</taxon>
        <taxon>Millerieae</taxon>
        <taxon>Smallanthus</taxon>
    </lineage>
</organism>
<sequence length="153" mass="17247">MPNQDDQHNSEDKQEVEGKKNKKASLNKVETDHHETLPDLHLYTLTPNDFSLTNLVDPPPTTTTAAASNENDSLWSIFMQTSVQSPTTSRVGDNDDSMWDFQLNTVVPEELRFPVIEPPPVTATRAAEVGSDHDSLFWDFQMDTLTDDDFLLL</sequence>
<dbReference type="EMBL" id="CM042029">
    <property type="protein sequence ID" value="KAI3796627.1"/>
    <property type="molecule type" value="Genomic_DNA"/>
</dbReference>
<keyword evidence="2" id="KW-1185">Reference proteome</keyword>
<comment type="caution">
    <text evidence="1">The sequence shown here is derived from an EMBL/GenBank/DDBJ whole genome shotgun (WGS) entry which is preliminary data.</text>
</comment>
<gene>
    <name evidence="1" type="ORF">L1987_39305</name>
</gene>
<protein>
    <submittedName>
        <fullName evidence="1">Uncharacterized protein</fullName>
    </submittedName>
</protein>
<reference evidence="2" key="1">
    <citation type="journal article" date="2022" name="Mol. Ecol. Resour.">
        <title>The genomes of chicory, endive, great burdock and yacon provide insights into Asteraceae palaeo-polyploidization history and plant inulin production.</title>
        <authorList>
            <person name="Fan W."/>
            <person name="Wang S."/>
            <person name="Wang H."/>
            <person name="Wang A."/>
            <person name="Jiang F."/>
            <person name="Liu H."/>
            <person name="Zhao H."/>
            <person name="Xu D."/>
            <person name="Zhang Y."/>
        </authorList>
    </citation>
    <scope>NUCLEOTIDE SEQUENCE [LARGE SCALE GENOMIC DNA]</scope>
    <source>
        <strain evidence="2">cv. Yunnan</strain>
    </source>
</reference>
<evidence type="ECO:0000313" key="2">
    <source>
        <dbReference type="Proteomes" id="UP001056120"/>
    </source>
</evidence>
<name>A0ACB9HLG3_9ASTR</name>
<proteinExistence type="predicted"/>
<dbReference type="Proteomes" id="UP001056120">
    <property type="component" value="Linkage Group LG12"/>
</dbReference>
<evidence type="ECO:0000313" key="1">
    <source>
        <dbReference type="EMBL" id="KAI3796627.1"/>
    </source>
</evidence>